<dbReference type="Proteomes" id="UP000000539">
    <property type="component" value="Chromosome 31"/>
</dbReference>
<dbReference type="Ensembl" id="ENSGALT00010013757.1">
    <property type="protein sequence ID" value="ENSGALP00010008140.1"/>
    <property type="gene ID" value="ENSGALG00010005767.1"/>
</dbReference>
<protein>
    <recommendedName>
        <fullName evidence="5">Ig-like domain-containing protein</fullName>
    </recommendedName>
</protein>
<dbReference type="InterPro" id="IPR050412">
    <property type="entry name" value="Ig-like_Receptors_ImmuneReg"/>
</dbReference>
<name>A0A8V0XQE7_CHICK</name>
<dbReference type="Pfam" id="PF13895">
    <property type="entry name" value="Ig_2"/>
    <property type="match status" value="1"/>
</dbReference>
<dbReference type="Gene3D" id="2.60.40.10">
    <property type="entry name" value="Immunoglobulins"/>
    <property type="match status" value="2"/>
</dbReference>
<dbReference type="PANTHER" id="PTHR11738:SF186">
    <property type="entry name" value="OSTEOCLAST-ASSOCIATED IMMUNOGLOBULIN-LIKE RECEPTOR"/>
    <property type="match status" value="1"/>
</dbReference>
<reference evidence="6" key="2">
    <citation type="submission" date="2025-08" db="UniProtKB">
        <authorList>
            <consortium name="Ensembl"/>
        </authorList>
    </citation>
    <scope>IDENTIFICATION</scope>
    <source>
        <strain evidence="6">broiler</strain>
    </source>
</reference>
<accession>A0A8V0XQE7</accession>
<dbReference type="GeneTree" id="ENSGT01100000263478"/>
<dbReference type="InterPro" id="IPR036179">
    <property type="entry name" value="Ig-like_dom_sf"/>
</dbReference>
<dbReference type="AlphaFoldDB" id="A0A8V0XQE7"/>
<sequence>MVEERAQGEYGDRGRMGTEGGECGQGESRGAQEVPQPSLSLHPSQGVSLGDTVTLRCHLPRMAAWVQLWFNGTLRFDKEKDKEQDAAEFSFAVTNLEDAGTYQCRYQVSEPLWTSNQSDPVELLVTGEVLRPSLSLHPSQGVSLGDTVTLRCHLPQPAAWVRLYRYQNPAYIEQKDNVQDMAEFSLAGIKQVDAVRYQCQYQGLEPAEASEKSDPVELLVTGEGTGERHPPGYADAHPPPALSVPTPVAK</sequence>
<feature type="domain" description="Ig-like" evidence="5">
    <location>
        <begin position="37"/>
        <end position="105"/>
    </location>
</feature>
<feature type="region of interest" description="Disordered" evidence="4">
    <location>
        <begin position="206"/>
        <end position="250"/>
    </location>
</feature>
<evidence type="ECO:0000313" key="7">
    <source>
        <dbReference type="Proteomes" id="UP000000539"/>
    </source>
</evidence>
<keyword evidence="3" id="KW-0393">Immunoglobulin domain</keyword>
<dbReference type="InterPro" id="IPR003599">
    <property type="entry name" value="Ig_sub"/>
</dbReference>
<feature type="compositionally biased region" description="Polar residues" evidence="4">
    <location>
        <begin position="35"/>
        <end position="47"/>
    </location>
</feature>
<feature type="region of interest" description="Disordered" evidence="4">
    <location>
        <begin position="1"/>
        <end position="47"/>
    </location>
</feature>
<dbReference type="InterPro" id="IPR013783">
    <property type="entry name" value="Ig-like_fold"/>
</dbReference>
<reference evidence="6" key="1">
    <citation type="submission" date="2020-11" db="EMBL/GenBank/DDBJ databases">
        <title>Gallus gallus (Chicken) genome, bGalGal1, GRCg7b, maternal haplotype autosomes + Z &amp; W.</title>
        <authorList>
            <person name="Warren W."/>
            <person name="Formenti G."/>
            <person name="Fedrigo O."/>
            <person name="Haase B."/>
            <person name="Mountcastle J."/>
            <person name="Balacco J."/>
            <person name="Tracey A."/>
            <person name="Schneider V."/>
            <person name="Okimoto R."/>
            <person name="Cheng H."/>
            <person name="Hawken R."/>
            <person name="Howe K."/>
            <person name="Jarvis E.D."/>
        </authorList>
    </citation>
    <scope>NUCLEOTIDE SEQUENCE [LARGE SCALE GENOMIC DNA]</scope>
    <source>
        <strain evidence="6">Broiler</strain>
    </source>
</reference>
<evidence type="ECO:0000313" key="6">
    <source>
        <dbReference type="Ensembl" id="ENSGALP00010008140.1"/>
    </source>
</evidence>
<keyword evidence="1" id="KW-0732">Signal</keyword>
<evidence type="ECO:0000256" key="3">
    <source>
        <dbReference type="ARBA" id="ARBA00023319"/>
    </source>
</evidence>
<dbReference type="SMART" id="SM00409">
    <property type="entry name" value="IG"/>
    <property type="match status" value="2"/>
</dbReference>
<dbReference type="SUPFAM" id="SSF48726">
    <property type="entry name" value="Immunoglobulin"/>
    <property type="match status" value="2"/>
</dbReference>
<evidence type="ECO:0000259" key="5">
    <source>
        <dbReference type="PROSITE" id="PS50835"/>
    </source>
</evidence>
<keyword evidence="7" id="KW-1185">Reference proteome</keyword>
<feature type="compositionally biased region" description="Basic and acidic residues" evidence="4">
    <location>
        <begin position="1"/>
        <end position="16"/>
    </location>
</feature>
<evidence type="ECO:0000256" key="4">
    <source>
        <dbReference type="SAM" id="MobiDB-lite"/>
    </source>
</evidence>
<dbReference type="InterPro" id="IPR007110">
    <property type="entry name" value="Ig-like_dom"/>
</dbReference>
<organism evidence="6 7">
    <name type="scientific">Gallus gallus</name>
    <name type="common">Chicken</name>
    <dbReference type="NCBI Taxonomy" id="9031"/>
    <lineage>
        <taxon>Eukaryota</taxon>
        <taxon>Metazoa</taxon>
        <taxon>Chordata</taxon>
        <taxon>Craniata</taxon>
        <taxon>Vertebrata</taxon>
        <taxon>Euteleostomi</taxon>
        <taxon>Archelosauria</taxon>
        <taxon>Archosauria</taxon>
        <taxon>Dinosauria</taxon>
        <taxon>Saurischia</taxon>
        <taxon>Theropoda</taxon>
        <taxon>Coelurosauria</taxon>
        <taxon>Aves</taxon>
        <taxon>Neognathae</taxon>
        <taxon>Galloanserae</taxon>
        <taxon>Galliformes</taxon>
        <taxon>Phasianidae</taxon>
        <taxon>Phasianinae</taxon>
        <taxon>Gallus</taxon>
    </lineage>
</organism>
<dbReference type="PROSITE" id="PS50835">
    <property type="entry name" value="IG_LIKE"/>
    <property type="match status" value="1"/>
</dbReference>
<reference evidence="6" key="3">
    <citation type="submission" date="2025-09" db="UniProtKB">
        <authorList>
            <consortium name="Ensembl"/>
        </authorList>
    </citation>
    <scope>IDENTIFICATION</scope>
    <source>
        <strain evidence="6">broiler</strain>
    </source>
</reference>
<dbReference type="GO" id="GO:0002764">
    <property type="term" value="P:immune response-regulating signaling pathway"/>
    <property type="evidence" value="ECO:0000318"/>
    <property type="project" value="GO_Central"/>
</dbReference>
<dbReference type="PANTHER" id="PTHR11738">
    <property type="entry name" value="MHC CLASS I NK CELL RECEPTOR"/>
    <property type="match status" value="1"/>
</dbReference>
<evidence type="ECO:0000256" key="2">
    <source>
        <dbReference type="ARBA" id="ARBA00023157"/>
    </source>
</evidence>
<dbReference type="FunFam" id="2.60.40.10:FF:000049">
    <property type="entry name" value="Leukocyte immunoglobulin-like receptor subfamily B member 1"/>
    <property type="match status" value="2"/>
</dbReference>
<keyword evidence="2" id="KW-1015">Disulfide bond</keyword>
<proteinExistence type="predicted"/>
<evidence type="ECO:0000256" key="1">
    <source>
        <dbReference type="ARBA" id="ARBA00022729"/>
    </source>
</evidence>